<keyword evidence="3" id="KW-1003">Cell membrane</keyword>
<evidence type="ECO:0000313" key="10">
    <source>
        <dbReference type="Proteomes" id="UP000184442"/>
    </source>
</evidence>
<feature type="transmembrane region" description="Helical" evidence="7">
    <location>
        <begin position="267"/>
        <end position="289"/>
    </location>
</feature>
<dbReference type="OrthoDB" id="1952796at2"/>
<evidence type="ECO:0000256" key="1">
    <source>
        <dbReference type="ARBA" id="ARBA00004651"/>
    </source>
</evidence>
<gene>
    <name evidence="9" type="ORF">SAMN02745176_02460</name>
</gene>
<dbReference type="STRING" id="1122184.SAMN02745176_02460"/>
<evidence type="ECO:0000259" key="8">
    <source>
        <dbReference type="Pfam" id="PF00528"/>
    </source>
</evidence>
<keyword evidence="2" id="KW-0813">Transport</keyword>
<dbReference type="AlphaFoldDB" id="A0A1M6GPD4"/>
<dbReference type="PANTHER" id="PTHR30465:SF0">
    <property type="entry name" value="OLIGOPEPTIDE TRANSPORT SYSTEM PERMEASE PROTEIN APPB"/>
    <property type="match status" value="1"/>
</dbReference>
<comment type="subcellular location">
    <subcellularLocation>
        <location evidence="1">Cell membrane</location>
        <topology evidence="1">Multi-pass membrane protein</topology>
    </subcellularLocation>
</comment>
<reference evidence="9 10" key="1">
    <citation type="submission" date="2016-11" db="EMBL/GenBank/DDBJ databases">
        <authorList>
            <person name="Jaros S."/>
            <person name="Januszkiewicz K."/>
            <person name="Wedrychowicz H."/>
        </authorList>
    </citation>
    <scope>NUCLEOTIDE SEQUENCE [LARGE SCALE GENOMIC DNA]</scope>
    <source>
        <strain evidence="9 10">DSM 19022</strain>
    </source>
</reference>
<dbReference type="Pfam" id="PF00528">
    <property type="entry name" value="BPD_transp_1"/>
    <property type="match status" value="1"/>
</dbReference>
<dbReference type="InterPro" id="IPR035906">
    <property type="entry name" value="MetI-like_sf"/>
</dbReference>
<dbReference type="InterPro" id="IPR000515">
    <property type="entry name" value="MetI-like"/>
</dbReference>
<feature type="transmembrane region" description="Helical" evidence="7">
    <location>
        <begin position="228"/>
        <end position="247"/>
    </location>
</feature>
<protein>
    <submittedName>
        <fullName evidence="9">Binding-protein-dependent transport system inner membrane component</fullName>
    </submittedName>
</protein>
<dbReference type="PANTHER" id="PTHR30465">
    <property type="entry name" value="INNER MEMBRANE ABC TRANSPORTER"/>
    <property type="match status" value="1"/>
</dbReference>
<evidence type="ECO:0000256" key="2">
    <source>
        <dbReference type="ARBA" id="ARBA00022448"/>
    </source>
</evidence>
<evidence type="ECO:0000256" key="7">
    <source>
        <dbReference type="SAM" id="Phobius"/>
    </source>
</evidence>
<evidence type="ECO:0000256" key="3">
    <source>
        <dbReference type="ARBA" id="ARBA00022475"/>
    </source>
</evidence>
<proteinExistence type="predicted"/>
<dbReference type="GO" id="GO:0055085">
    <property type="term" value="P:transmembrane transport"/>
    <property type="evidence" value="ECO:0007669"/>
    <property type="project" value="InterPro"/>
</dbReference>
<accession>A0A1M6GPD4</accession>
<feature type="domain" description="ABC transmembrane type-1" evidence="8">
    <location>
        <begin position="102"/>
        <end position="295"/>
    </location>
</feature>
<dbReference type="EMBL" id="FQZS01000016">
    <property type="protein sequence ID" value="SHJ11736.1"/>
    <property type="molecule type" value="Genomic_DNA"/>
</dbReference>
<dbReference type="GO" id="GO:0005886">
    <property type="term" value="C:plasma membrane"/>
    <property type="evidence" value="ECO:0007669"/>
    <property type="project" value="UniProtKB-SubCell"/>
</dbReference>
<feature type="transmembrane region" description="Helical" evidence="7">
    <location>
        <begin position="89"/>
        <end position="108"/>
    </location>
</feature>
<evidence type="ECO:0000256" key="6">
    <source>
        <dbReference type="ARBA" id="ARBA00023136"/>
    </source>
</evidence>
<keyword evidence="4 7" id="KW-0812">Transmembrane</keyword>
<feature type="transmembrane region" description="Helical" evidence="7">
    <location>
        <begin position="14"/>
        <end position="34"/>
    </location>
</feature>
<dbReference type="Proteomes" id="UP000184442">
    <property type="component" value="Unassembled WGS sequence"/>
</dbReference>
<evidence type="ECO:0000313" key="9">
    <source>
        <dbReference type="EMBL" id="SHJ11736.1"/>
    </source>
</evidence>
<keyword evidence="6 7" id="KW-0472">Membrane</keyword>
<evidence type="ECO:0000256" key="4">
    <source>
        <dbReference type="ARBA" id="ARBA00022692"/>
    </source>
</evidence>
<organism evidence="9 10">
    <name type="scientific">Lutispora thermophila DSM 19022</name>
    <dbReference type="NCBI Taxonomy" id="1122184"/>
    <lineage>
        <taxon>Bacteria</taxon>
        <taxon>Bacillati</taxon>
        <taxon>Bacillota</taxon>
        <taxon>Clostridia</taxon>
        <taxon>Lutisporales</taxon>
        <taxon>Lutisporaceae</taxon>
        <taxon>Lutispora</taxon>
    </lineage>
</organism>
<dbReference type="RefSeq" id="WP_073026489.1">
    <property type="nucleotide sequence ID" value="NZ_FQZS01000016.1"/>
</dbReference>
<name>A0A1M6GPD4_9FIRM</name>
<keyword evidence="10" id="KW-1185">Reference proteome</keyword>
<evidence type="ECO:0000256" key="5">
    <source>
        <dbReference type="ARBA" id="ARBA00022989"/>
    </source>
</evidence>
<dbReference type="Gene3D" id="1.10.3720.10">
    <property type="entry name" value="MetI-like"/>
    <property type="match status" value="1"/>
</dbReference>
<keyword evidence="5 7" id="KW-1133">Transmembrane helix</keyword>
<sequence length="302" mass="33962">MLGQRTIRKILSKVLVLFAFTYISIFIFSIPYGYSWEIIDGRFVSTYPLYMIFKRCNSTFISLLELNLGYNIKGKALNKVLFTSFMRTALLLSSSIVLAFVLGVFKGISDSNRGNKNNVFAKILISVIPISIPDVLIAAIMQSFAIWLNQRDIHIFKVAGAGTLAHSFLPIISLSILPAFYIARITSLEVNDCYKKAYVLTALGKGCSSKRVLWNHVMRNAIKSIIEGLPNITSMIISNTLIVEYMFSYPGLTTLLMDHIAIADRRSSAIIIVFIGSFYFILNGLYRCISTLFNRSNRREAV</sequence>
<feature type="transmembrane region" description="Helical" evidence="7">
    <location>
        <begin position="120"/>
        <end position="148"/>
    </location>
</feature>
<dbReference type="SUPFAM" id="SSF161098">
    <property type="entry name" value="MetI-like"/>
    <property type="match status" value="1"/>
</dbReference>
<feature type="transmembrane region" description="Helical" evidence="7">
    <location>
        <begin position="168"/>
        <end position="186"/>
    </location>
</feature>